<dbReference type="EMBL" id="GBRH01254774">
    <property type="protein sequence ID" value="JAD43121.1"/>
    <property type="molecule type" value="Transcribed_RNA"/>
</dbReference>
<protein>
    <submittedName>
        <fullName evidence="1">Uncharacterized protein</fullName>
    </submittedName>
</protein>
<sequence length="26" mass="2979">MINSKEFSVLLDSEVIFVTFFGTKLN</sequence>
<accession>A0A0A8ZWD0</accession>
<organism evidence="1">
    <name type="scientific">Arundo donax</name>
    <name type="common">Giant reed</name>
    <name type="synonym">Donax arundinaceus</name>
    <dbReference type="NCBI Taxonomy" id="35708"/>
    <lineage>
        <taxon>Eukaryota</taxon>
        <taxon>Viridiplantae</taxon>
        <taxon>Streptophyta</taxon>
        <taxon>Embryophyta</taxon>
        <taxon>Tracheophyta</taxon>
        <taxon>Spermatophyta</taxon>
        <taxon>Magnoliopsida</taxon>
        <taxon>Liliopsida</taxon>
        <taxon>Poales</taxon>
        <taxon>Poaceae</taxon>
        <taxon>PACMAD clade</taxon>
        <taxon>Arundinoideae</taxon>
        <taxon>Arundineae</taxon>
        <taxon>Arundo</taxon>
    </lineage>
</organism>
<reference evidence="1" key="1">
    <citation type="submission" date="2014-09" db="EMBL/GenBank/DDBJ databases">
        <authorList>
            <person name="Magalhaes I.L.F."/>
            <person name="Oliveira U."/>
            <person name="Santos F.R."/>
            <person name="Vidigal T.H.D.A."/>
            <person name="Brescovit A.D."/>
            <person name="Santos A.J."/>
        </authorList>
    </citation>
    <scope>NUCLEOTIDE SEQUENCE</scope>
    <source>
        <tissue evidence="1">Shoot tissue taken approximately 20 cm above the soil surface</tissue>
    </source>
</reference>
<proteinExistence type="predicted"/>
<dbReference type="AlphaFoldDB" id="A0A0A8ZWD0"/>
<name>A0A0A8ZWD0_ARUDO</name>
<evidence type="ECO:0000313" key="1">
    <source>
        <dbReference type="EMBL" id="JAD43121.1"/>
    </source>
</evidence>
<reference evidence="1" key="2">
    <citation type="journal article" date="2015" name="Data Brief">
        <title>Shoot transcriptome of the giant reed, Arundo donax.</title>
        <authorList>
            <person name="Barrero R.A."/>
            <person name="Guerrero F.D."/>
            <person name="Moolhuijzen P."/>
            <person name="Goolsby J.A."/>
            <person name="Tidwell J."/>
            <person name="Bellgard S.E."/>
            <person name="Bellgard M.I."/>
        </authorList>
    </citation>
    <scope>NUCLEOTIDE SEQUENCE</scope>
    <source>
        <tissue evidence="1">Shoot tissue taken approximately 20 cm above the soil surface</tissue>
    </source>
</reference>